<evidence type="ECO:0000313" key="4">
    <source>
        <dbReference type="Proteomes" id="UP000663873"/>
    </source>
</evidence>
<dbReference type="AlphaFoldDB" id="A0A821F0E2"/>
<evidence type="ECO:0000256" key="1">
    <source>
        <dbReference type="SAM" id="MobiDB-lite"/>
    </source>
</evidence>
<sequence length="198" mass="22473">QTITLDDQISSKSEKQNSSQDNVSDLQKLHDKIEKEQPASNESSDQSLSSTQLPNSQQELLSDIDTTYLKQEFIRPKFSLRLKPTSAINNNDKLKLEVHFIGQPEPTVTWYYKSNVLVPSSNLHIDRSNDIDTFSSILTIDKINTDYDGRFKVIIKNELGEAVSAAQVNVRRESIAIQFHTPMKKINANKNLIPSKKE</sequence>
<reference evidence="3" key="1">
    <citation type="submission" date="2021-02" db="EMBL/GenBank/DDBJ databases">
        <authorList>
            <person name="Nowell W R."/>
        </authorList>
    </citation>
    <scope>NUCLEOTIDE SEQUENCE</scope>
</reference>
<proteinExistence type="predicted"/>
<dbReference type="Proteomes" id="UP000663873">
    <property type="component" value="Unassembled WGS sequence"/>
</dbReference>
<accession>A0A821F0E2</accession>
<gene>
    <name evidence="3" type="ORF">UJA718_LOCUS33274</name>
</gene>
<feature type="region of interest" description="Disordered" evidence="1">
    <location>
        <begin position="1"/>
        <end position="56"/>
    </location>
</feature>
<dbReference type="InterPro" id="IPR013098">
    <property type="entry name" value="Ig_I-set"/>
</dbReference>
<dbReference type="InterPro" id="IPR013783">
    <property type="entry name" value="Ig-like_fold"/>
</dbReference>
<keyword evidence="4" id="KW-1185">Reference proteome</keyword>
<comment type="caution">
    <text evidence="3">The sequence shown here is derived from an EMBL/GenBank/DDBJ whole genome shotgun (WGS) entry which is preliminary data.</text>
</comment>
<feature type="compositionally biased region" description="Basic and acidic residues" evidence="1">
    <location>
        <begin position="27"/>
        <end position="37"/>
    </location>
</feature>
<name>A0A821F0E2_9BILA</name>
<dbReference type="Pfam" id="PF07679">
    <property type="entry name" value="I-set"/>
    <property type="match status" value="1"/>
</dbReference>
<feature type="domain" description="Ig-like" evidence="2">
    <location>
        <begin position="76"/>
        <end position="169"/>
    </location>
</feature>
<dbReference type="PROSITE" id="PS50835">
    <property type="entry name" value="IG_LIKE"/>
    <property type="match status" value="1"/>
</dbReference>
<dbReference type="InterPro" id="IPR036179">
    <property type="entry name" value="Ig-like_dom_sf"/>
</dbReference>
<evidence type="ECO:0000313" key="3">
    <source>
        <dbReference type="EMBL" id="CAF4643466.1"/>
    </source>
</evidence>
<dbReference type="SUPFAM" id="SSF48726">
    <property type="entry name" value="Immunoglobulin"/>
    <property type="match status" value="1"/>
</dbReference>
<evidence type="ECO:0000259" key="2">
    <source>
        <dbReference type="PROSITE" id="PS50835"/>
    </source>
</evidence>
<feature type="non-terminal residue" evidence="3">
    <location>
        <position position="1"/>
    </location>
</feature>
<dbReference type="Gene3D" id="2.60.40.10">
    <property type="entry name" value="Immunoglobulins"/>
    <property type="match status" value="1"/>
</dbReference>
<dbReference type="InterPro" id="IPR007110">
    <property type="entry name" value="Ig-like_dom"/>
</dbReference>
<dbReference type="EMBL" id="CAJOBP010029151">
    <property type="protein sequence ID" value="CAF4643466.1"/>
    <property type="molecule type" value="Genomic_DNA"/>
</dbReference>
<protein>
    <recommendedName>
        <fullName evidence="2">Ig-like domain-containing protein</fullName>
    </recommendedName>
</protein>
<organism evidence="3 4">
    <name type="scientific">Rotaria socialis</name>
    <dbReference type="NCBI Taxonomy" id="392032"/>
    <lineage>
        <taxon>Eukaryota</taxon>
        <taxon>Metazoa</taxon>
        <taxon>Spiralia</taxon>
        <taxon>Gnathifera</taxon>
        <taxon>Rotifera</taxon>
        <taxon>Eurotatoria</taxon>
        <taxon>Bdelloidea</taxon>
        <taxon>Philodinida</taxon>
        <taxon>Philodinidae</taxon>
        <taxon>Rotaria</taxon>
    </lineage>
</organism>
<feature type="compositionally biased region" description="Polar residues" evidence="1">
    <location>
        <begin position="1"/>
        <end position="25"/>
    </location>
</feature>
<feature type="compositionally biased region" description="Polar residues" evidence="1">
    <location>
        <begin position="38"/>
        <end position="56"/>
    </location>
</feature>